<dbReference type="InterPro" id="IPR018821">
    <property type="entry name" value="DUF294_put_nucleoTrafse_sb-bd"/>
</dbReference>
<dbReference type="GO" id="GO:0008773">
    <property type="term" value="F:[protein-PII] uridylyltransferase activity"/>
    <property type="evidence" value="ECO:0007669"/>
    <property type="project" value="InterPro"/>
</dbReference>
<dbReference type="InterPro" id="IPR000644">
    <property type="entry name" value="CBS_dom"/>
</dbReference>
<evidence type="ECO:0000256" key="2">
    <source>
        <dbReference type="PROSITE-ProRule" id="PRU00703"/>
    </source>
</evidence>
<sequence length="645" mass="73064">MPIMQTESGNNPDRHQGVLIPVMEFLGRHEPFARMDPVHLEFMAKRLRLVFHARDEQILTPQSGPVDRFFIVKQGRVLGESLDSNGNPISTAWVLAPGECFPIGALLARRPVKTRYRAAEDTFCFEMDRDDFNHLLKMCPEFHDFCTRRLASLLDTVQRHVQFSTASGLGGDTSLNTTLGERINRPPITFRPEASIRQALQAMQDERIGSVIVTDDEQRPLGVFTLHDLLKRVALPEVGLDQPISAVMTPDPVTLPSTAFAFEAAMLMASHGFHHLCIVDRGRLRGVISEGDLFSLQRVSLANLGRSMSQAEDVEALARLGTDVHQLIGQMIAQGVRVDQITQIIAMLNDQLTRRIITLCLQQAGGDIPEFDWLSFGSEGRQEQTLKTDQDNGMLFLPQDGMTADQIRARLLPLAEQINEALRICGFPLCRGRVMANNPECCLSLDEWRTRFSRWIEQGTPEHLLKANIYFDFRVLYGGEQPGAGLRAWFLEKTSKNSRFRRQMAENALRLRPPLGFFGDFKVTSGDGRHPRSLDLKVNGTTPFVDVARIFALALEMPDSNTTRRFEACVEAGVMQREDVAAWLNAYHYILLLRMRNHHEQAQAGQPLSNFINPERLDELERRILKESFRQIRKLQSRLALEYQL</sequence>
<evidence type="ECO:0000259" key="3">
    <source>
        <dbReference type="PROSITE" id="PS50042"/>
    </source>
</evidence>
<name>A0A1H9FTN3_9GAMM</name>
<dbReference type="PROSITE" id="PS51371">
    <property type="entry name" value="CBS"/>
    <property type="match status" value="2"/>
</dbReference>
<dbReference type="PANTHER" id="PTHR43080">
    <property type="entry name" value="CBS DOMAIN-CONTAINING PROTEIN CBSX3, MITOCHONDRIAL"/>
    <property type="match status" value="1"/>
</dbReference>
<feature type="domain" description="Cyclic nucleotide-binding" evidence="3">
    <location>
        <begin position="31"/>
        <end position="136"/>
    </location>
</feature>
<dbReference type="AlphaFoldDB" id="A0A1H9FTN3"/>
<gene>
    <name evidence="5" type="ORF">SAMN05421693_12919</name>
</gene>
<dbReference type="PANTHER" id="PTHR43080:SF2">
    <property type="entry name" value="CBS DOMAIN-CONTAINING PROTEIN"/>
    <property type="match status" value="1"/>
</dbReference>
<proteinExistence type="predicted"/>
<dbReference type="PROSITE" id="PS50042">
    <property type="entry name" value="CNMP_BINDING_3"/>
    <property type="match status" value="1"/>
</dbReference>
<dbReference type="EMBL" id="FOFO01000029">
    <property type="protein sequence ID" value="SEQ40838.1"/>
    <property type="molecule type" value="Genomic_DNA"/>
</dbReference>
<reference evidence="5 6" key="1">
    <citation type="submission" date="2016-10" db="EMBL/GenBank/DDBJ databases">
        <authorList>
            <person name="de Groot N.N."/>
        </authorList>
    </citation>
    <scope>NUCLEOTIDE SEQUENCE [LARGE SCALE GENOMIC DNA]</scope>
    <source>
        <strain evidence="5 6">B7-7</strain>
    </source>
</reference>
<dbReference type="InterPro" id="IPR046342">
    <property type="entry name" value="CBS_dom_sf"/>
</dbReference>
<accession>A0A1H9FTN3</accession>
<dbReference type="CDD" id="cd00038">
    <property type="entry name" value="CAP_ED"/>
    <property type="match status" value="1"/>
</dbReference>
<dbReference type="SUPFAM" id="SSF54631">
    <property type="entry name" value="CBS-domain pair"/>
    <property type="match status" value="1"/>
</dbReference>
<evidence type="ECO:0000256" key="1">
    <source>
        <dbReference type="ARBA" id="ARBA00023122"/>
    </source>
</evidence>
<dbReference type="Pfam" id="PF00571">
    <property type="entry name" value="CBS"/>
    <property type="match status" value="2"/>
</dbReference>
<dbReference type="Proteomes" id="UP000199496">
    <property type="component" value="Unassembled WGS sequence"/>
</dbReference>
<dbReference type="InterPro" id="IPR000595">
    <property type="entry name" value="cNMP-bd_dom"/>
</dbReference>
<dbReference type="CDD" id="cd05401">
    <property type="entry name" value="NT_GlnE_GlnD_like"/>
    <property type="match status" value="1"/>
</dbReference>
<dbReference type="SUPFAM" id="SSF51206">
    <property type="entry name" value="cAMP-binding domain-like"/>
    <property type="match status" value="1"/>
</dbReference>
<keyword evidence="1 2" id="KW-0129">CBS domain</keyword>
<dbReference type="Pfam" id="PF10335">
    <property type="entry name" value="DUF294_C"/>
    <property type="match status" value="1"/>
</dbReference>
<dbReference type="InterPro" id="IPR014710">
    <property type="entry name" value="RmlC-like_jellyroll"/>
</dbReference>
<dbReference type="Gene3D" id="2.60.120.10">
    <property type="entry name" value="Jelly Rolls"/>
    <property type="match status" value="1"/>
</dbReference>
<dbReference type="Pfam" id="PF00027">
    <property type="entry name" value="cNMP_binding"/>
    <property type="match status" value="1"/>
</dbReference>
<organism evidence="5 6">
    <name type="scientific">Ectothiorhodospira magna</name>
    <dbReference type="NCBI Taxonomy" id="867345"/>
    <lineage>
        <taxon>Bacteria</taxon>
        <taxon>Pseudomonadati</taxon>
        <taxon>Pseudomonadota</taxon>
        <taxon>Gammaproteobacteria</taxon>
        <taxon>Chromatiales</taxon>
        <taxon>Ectothiorhodospiraceae</taxon>
        <taxon>Ectothiorhodospira</taxon>
    </lineage>
</organism>
<feature type="domain" description="CBS" evidence="4">
    <location>
        <begin position="183"/>
        <end position="242"/>
    </location>
</feature>
<evidence type="ECO:0000313" key="5">
    <source>
        <dbReference type="EMBL" id="SEQ40838.1"/>
    </source>
</evidence>
<feature type="domain" description="CBS" evidence="4">
    <location>
        <begin position="248"/>
        <end position="303"/>
    </location>
</feature>
<dbReference type="InterPro" id="IPR005105">
    <property type="entry name" value="GlnD_Uridyltrans_N"/>
</dbReference>
<dbReference type="SMART" id="SM00116">
    <property type="entry name" value="CBS"/>
    <property type="match status" value="2"/>
</dbReference>
<dbReference type="CDD" id="cd17771">
    <property type="entry name" value="CBS_pair_CAP-ED_NT_Pol-beta-like_DUF294_assoc"/>
    <property type="match status" value="1"/>
</dbReference>
<dbReference type="STRING" id="867345.SAMN05421693_12919"/>
<protein>
    <submittedName>
        <fullName evidence="5">CBS domain-containing protein</fullName>
    </submittedName>
</protein>
<dbReference type="Pfam" id="PF03445">
    <property type="entry name" value="DUF294"/>
    <property type="match status" value="1"/>
</dbReference>
<evidence type="ECO:0000313" key="6">
    <source>
        <dbReference type="Proteomes" id="UP000199496"/>
    </source>
</evidence>
<dbReference type="Gene3D" id="3.10.580.10">
    <property type="entry name" value="CBS-domain"/>
    <property type="match status" value="1"/>
</dbReference>
<keyword evidence="6" id="KW-1185">Reference proteome</keyword>
<dbReference type="InterPro" id="IPR018490">
    <property type="entry name" value="cNMP-bd_dom_sf"/>
</dbReference>
<dbReference type="InterPro" id="IPR051257">
    <property type="entry name" value="Diverse_CBS-Domain"/>
</dbReference>
<evidence type="ECO:0000259" key="4">
    <source>
        <dbReference type="PROSITE" id="PS51371"/>
    </source>
</evidence>